<proteinExistence type="predicted"/>
<dbReference type="SMART" id="SM00355">
    <property type="entry name" value="ZnF_C2H2"/>
    <property type="match status" value="4"/>
</dbReference>
<dbReference type="GO" id="GO:0061630">
    <property type="term" value="F:ubiquitin protein ligase activity"/>
    <property type="evidence" value="ECO:0007669"/>
    <property type="project" value="InterPro"/>
</dbReference>
<dbReference type="PANTHER" id="PTHR22938">
    <property type="entry name" value="ZINC FINGER PROTEIN 598"/>
    <property type="match status" value="1"/>
</dbReference>
<reference evidence="3" key="1">
    <citation type="submission" date="2021-06" db="EMBL/GenBank/DDBJ databases">
        <authorList>
            <person name="Hodson N. C."/>
            <person name="Mongue J. A."/>
            <person name="Jaron S. K."/>
        </authorList>
    </citation>
    <scope>NUCLEOTIDE SEQUENCE</scope>
</reference>
<evidence type="ECO:0000256" key="1">
    <source>
        <dbReference type="SAM" id="MobiDB-lite"/>
    </source>
</evidence>
<dbReference type="GO" id="GO:0072344">
    <property type="term" value="P:rescue of stalled ribosome"/>
    <property type="evidence" value="ECO:0007669"/>
    <property type="project" value="InterPro"/>
</dbReference>
<dbReference type="InterPro" id="IPR056437">
    <property type="entry name" value="Znf-C2H2_ZNF598/HEL2"/>
</dbReference>
<gene>
    <name evidence="3" type="ORF">AFUS01_LOCUS11657</name>
</gene>
<sequence>MRVLLAQNECPICRQELDHVVFTKGRRSYKDVQDRLRMFIFAPLYHIYMEDADILKQFDKLLEARCLLCTKDTVFKDFGGLKTHIQRTHDLFACDLCIEHVKLFPVERRFYSRSDLGYHRRKGDKDDTSFRGHPLCQFCDLRYFDEDDLFKHLRKDHYFCHFCDADGLNHFYNTYDDLRVHFRCEHFLCEEENCKDEKFTSVFRTEIDLKAHLASMHSRLLGKHGLKQARHLEVEFNMPRRTEESGRGRRNFRDRGERAGHANKDRNEVASDAQAEENLVPGLTNREVVQVPSHLAQINLESAMDFPTLGDRAEGTSQSNRTPNVAQVPAAAYVPPSRSQSISQRVALSNGMNVSSKSASHDINASKPNWNAKVSGSSRMDEEFPALRISDEASSSGSFGNTNQSGAKSFISATKIASNPQPKKALATDIRQAVPRSEDFPELGQSSRTASTSKGNAWTGPGVKMKQGRGEYQGKRVAAAPVLPGRSVQSTDETNGFFNSEDFKFVPLSVSADRSKSKANNFGGYQRKKP</sequence>
<dbReference type="AlphaFoldDB" id="A0A8J2JQY9"/>
<feature type="region of interest" description="Disordered" evidence="1">
    <location>
        <begin position="509"/>
        <end position="530"/>
    </location>
</feature>
<keyword evidence="4" id="KW-1185">Reference proteome</keyword>
<feature type="domain" description="C2H2-type" evidence="2">
    <location>
        <begin position="64"/>
        <end position="89"/>
    </location>
</feature>
<dbReference type="GO" id="GO:0016567">
    <property type="term" value="P:protein ubiquitination"/>
    <property type="evidence" value="ECO:0007669"/>
    <property type="project" value="TreeGrafter"/>
</dbReference>
<feature type="compositionally biased region" description="Basic and acidic residues" evidence="1">
    <location>
        <begin position="241"/>
        <end position="269"/>
    </location>
</feature>
<dbReference type="InterPro" id="IPR013087">
    <property type="entry name" value="Znf_C2H2_type"/>
</dbReference>
<feature type="region of interest" description="Disordered" evidence="1">
    <location>
        <begin position="241"/>
        <end position="273"/>
    </location>
</feature>
<feature type="domain" description="C2H2-type" evidence="2">
    <location>
        <begin position="134"/>
        <end position="157"/>
    </location>
</feature>
<feature type="domain" description="C2H2-type" evidence="2">
    <location>
        <begin position="158"/>
        <end position="186"/>
    </location>
</feature>
<comment type="caution">
    <text evidence="3">The sequence shown here is derived from an EMBL/GenBank/DDBJ whole genome shotgun (WGS) entry which is preliminary data.</text>
</comment>
<feature type="region of interest" description="Disordered" evidence="1">
    <location>
        <begin position="307"/>
        <end position="327"/>
    </location>
</feature>
<feature type="region of interest" description="Disordered" evidence="1">
    <location>
        <begin position="353"/>
        <end position="378"/>
    </location>
</feature>
<dbReference type="EMBL" id="CAJVCH010090183">
    <property type="protein sequence ID" value="CAG7722526.1"/>
    <property type="molecule type" value="Genomic_DNA"/>
</dbReference>
<dbReference type="GO" id="GO:0043022">
    <property type="term" value="F:ribosome binding"/>
    <property type="evidence" value="ECO:0007669"/>
    <property type="project" value="TreeGrafter"/>
</dbReference>
<evidence type="ECO:0000313" key="3">
    <source>
        <dbReference type="EMBL" id="CAG7722526.1"/>
    </source>
</evidence>
<feature type="compositionally biased region" description="Polar residues" evidence="1">
    <location>
        <begin position="444"/>
        <end position="456"/>
    </location>
</feature>
<accession>A0A8J2JQY9</accession>
<feature type="region of interest" description="Disordered" evidence="1">
    <location>
        <begin position="433"/>
        <end position="472"/>
    </location>
</feature>
<dbReference type="Pfam" id="PF25447">
    <property type="entry name" value="RING_ZNF598"/>
    <property type="match status" value="1"/>
</dbReference>
<evidence type="ECO:0000259" key="2">
    <source>
        <dbReference type="SMART" id="SM00355"/>
    </source>
</evidence>
<name>A0A8J2JQY9_9HEXA</name>
<dbReference type="OrthoDB" id="3838338at2759"/>
<organism evidence="3 4">
    <name type="scientific">Allacma fusca</name>
    <dbReference type="NCBI Taxonomy" id="39272"/>
    <lineage>
        <taxon>Eukaryota</taxon>
        <taxon>Metazoa</taxon>
        <taxon>Ecdysozoa</taxon>
        <taxon>Arthropoda</taxon>
        <taxon>Hexapoda</taxon>
        <taxon>Collembola</taxon>
        <taxon>Symphypleona</taxon>
        <taxon>Sminthuridae</taxon>
        <taxon>Allacma</taxon>
    </lineage>
</organism>
<evidence type="ECO:0000313" key="4">
    <source>
        <dbReference type="Proteomes" id="UP000708208"/>
    </source>
</evidence>
<dbReference type="Proteomes" id="UP000708208">
    <property type="component" value="Unassembled WGS sequence"/>
</dbReference>
<protein>
    <recommendedName>
        <fullName evidence="2">C2H2-type domain-containing protein</fullName>
    </recommendedName>
</protein>
<feature type="domain" description="C2H2-type" evidence="2">
    <location>
        <begin position="187"/>
        <end position="217"/>
    </location>
</feature>
<dbReference type="PANTHER" id="PTHR22938:SF0">
    <property type="entry name" value="E3 UBIQUITIN-PROTEIN LIGASE ZNF598"/>
    <property type="match status" value="1"/>
</dbReference>
<dbReference type="Pfam" id="PF23230">
    <property type="entry name" value="zf-C2H2_13"/>
    <property type="match status" value="1"/>
</dbReference>
<dbReference type="InterPro" id="IPR044288">
    <property type="entry name" value="ZNF598/HEL2"/>
</dbReference>